<dbReference type="AlphaFoldDB" id="A0A0M6YAV3"/>
<proteinExistence type="predicted"/>
<evidence type="ECO:0000313" key="2">
    <source>
        <dbReference type="Proteomes" id="UP000048926"/>
    </source>
</evidence>
<dbReference type="PANTHER" id="PTHR10151">
    <property type="entry name" value="ECTONUCLEOTIDE PYROPHOSPHATASE/PHOSPHODIESTERASE"/>
    <property type="match status" value="1"/>
</dbReference>
<dbReference type="InterPro" id="IPR002591">
    <property type="entry name" value="Phosphodiest/P_Trfase"/>
</dbReference>
<gene>
    <name evidence="1" type="ORF">LAL4801_04598</name>
</gene>
<dbReference type="OrthoDB" id="8580666at2"/>
<protein>
    <submittedName>
        <fullName evidence="1">Phosphoglyceromutase</fullName>
    </submittedName>
</protein>
<sequence>MTRVLLVIMDGAGYDAALSECGWLEGAVALGQARRWKMRTALPSLSGPMYETIHTGLWPHQHGIVSNDGMRASSSPNVFSLTRAAGKRTGAVAQAYFHHLYVGQPWDPLRSIEHLDKNADIQAARFYSMEGYGPMNACAPAEIDLCAQATLMMEWHAPDYMLLHSCSADTLGHTFGGDSKEYRRQIWQIDNALSRSIPVWRDLGYDVIVTADHGMTSDHWHGGTALAATEVPFYLFSDAEGPEQGEELSQLGIAASVLALIGITPGEGMGNAFLMPLPHTK</sequence>
<dbReference type="PANTHER" id="PTHR10151:SF120">
    <property type="entry name" value="BIS(5'-ADENOSYL)-TRIPHOSPHATASE"/>
    <property type="match status" value="1"/>
</dbReference>
<dbReference type="Proteomes" id="UP000048926">
    <property type="component" value="Unassembled WGS sequence"/>
</dbReference>
<keyword evidence="2" id="KW-1185">Reference proteome</keyword>
<name>A0A0M6YAV3_9HYPH</name>
<accession>A0A0M6YAV3</accession>
<dbReference type="EMBL" id="CXST01000003">
    <property type="protein sequence ID" value="CTQ46141.1"/>
    <property type="molecule type" value="Genomic_DNA"/>
</dbReference>
<dbReference type="GO" id="GO:0016787">
    <property type="term" value="F:hydrolase activity"/>
    <property type="evidence" value="ECO:0007669"/>
    <property type="project" value="UniProtKB-ARBA"/>
</dbReference>
<dbReference type="RefSeq" id="WP_055659861.1">
    <property type="nucleotide sequence ID" value="NZ_CP045627.1"/>
</dbReference>
<organism evidence="1 2">
    <name type="scientific">Roseibium aggregatum</name>
    <dbReference type="NCBI Taxonomy" id="187304"/>
    <lineage>
        <taxon>Bacteria</taxon>
        <taxon>Pseudomonadati</taxon>
        <taxon>Pseudomonadota</taxon>
        <taxon>Alphaproteobacteria</taxon>
        <taxon>Hyphomicrobiales</taxon>
        <taxon>Stappiaceae</taxon>
        <taxon>Roseibium</taxon>
    </lineage>
</organism>
<dbReference type="SUPFAM" id="SSF53649">
    <property type="entry name" value="Alkaline phosphatase-like"/>
    <property type="match status" value="1"/>
</dbReference>
<dbReference type="Pfam" id="PF01663">
    <property type="entry name" value="Phosphodiest"/>
    <property type="match status" value="1"/>
</dbReference>
<evidence type="ECO:0000313" key="1">
    <source>
        <dbReference type="EMBL" id="CTQ46141.1"/>
    </source>
</evidence>
<dbReference type="Gene3D" id="3.40.720.10">
    <property type="entry name" value="Alkaline Phosphatase, subunit A"/>
    <property type="match status" value="1"/>
</dbReference>
<reference evidence="2" key="1">
    <citation type="submission" date="2015-07" db="EMBL/GenBank/DDBJ databases">
        <authorList>
            <person name="Rodrigo-Torres Lidia"/>
            <person name="Arahal R.David."/>
        </authorList>
    </citation>
    <scope>NUCLEOTIDE SEQUENCE [LARGE SCALE GENOMIC DNA]</scope>
    <source>
        <strain evidence="2">CECT 4801</strain>
    </source>
</reference>
<dbReference type="InterPro" id="IPR017850">
    <property type="entry name" value="Alkaline_phosphatase_core_sf"/>
</dbReference>